<evidence type="ECO:0000313" key="4">
    <source>
        <dbReference type="Proteomes" id="UP001642502"/>
    </source>
</evidence>
<name>A0ABP0DQB7_9PEZI</name>
<evidence type="ECO:0000256" key="2">
    <source>
        <dbReference type="SAM" id="SignalP"/>
    </source>
</evidence>
<keyword evidence="4" id="KW-1185">Reference proteome</keyword>
<keyword evidence="1" id="KW-0812">Transmembrane</keyword>
<dbReference type="Proteomes" id="UP001642502">
    <property type="component" value="Unassembled WGS sequence"/>
</dbReference>
<feature type="transmembrane region" description="Helical" evidence="1">
    <location>
        <begin position="196"/>
        <end position="214"/>
    </location>
</feature>
<proteinExistence type="predicted"/>
<dbReference type="PANTHER" id="PTHR28022:SF1">
    <property type="entry name" value="GPI MANNOSYLTRANSFERASE 2 SUBUNIT PGA1"/>
    <property type="match status" value="1"/>
</dbReference>
<evidence type="ECO:0000313" key="3">
    <source>
        <dbReference type="EMBL" id="CAK7270469.1"/>
    </source>
</evidence>
<keyword evidence="1" id="KW-1133">Transmembrane helix</keyword>
<sequence length="243" mass="26100">MAARLLGRLWLALNFCAVAVTANVEKTIFVASPAATDDADRLHSGIADVLPRLTPDLNAWRTIVPAAFPWADGFIEDSTTWILLGDLVAGQRYELRVCWTATQPTAFTVDVYDFKTVVSTVELAASLYALVLERSVGGALSGHYSANPSATSLLRITAAADFVAADRTAMKPGSVPPVLVDIILDPYLFNVLPRSLVPVVAVILAVAAASAWLARRVILPGLRAAALTRHLVNDDEKARRKVQ</sequence>
<comment type="caution">
    <text evidence="3">The sequence shown here is derived from an EMBL/GenBank/DDBJ whole genome shotgun (WGS) entry which is preliminary data.</text>
</comment>
<feature type="chain" id="PRO_5045351642" evidence="2">
    <location>
        <begin position="23"/>
        <end position="243"/>
    </location>
</feature>
<evidence type="ECO:0000256" key="1">
    <source>
        <dbReference type="SAM" id="Phobius"/>
    </source>
</evidence>
<dbReference type="InterPro" id="IPR019433">
    <property type="entry name" value="GPI_ManTrfase_II_coact_Pga1"/>
</dbReference>
<keyword evidence="2" id="KW-0732">Signal</keyword>
<reference evidence="3 4" key="1">
    <citation type="submission" date="2024-01" db="EMBL/GenBank/DDBJ databases">
        <authorList>
            <person name="Allen C."/>
            <person name="Tagirdzhanova G."/>
        </authorList>
    </citation>
    <scope>NUCLEOTIDE SEQUENCE [LARGE SCALE GENOMIC DNA]</scope>
    <source>
        <strain evidence="3 4">CBS 119000</strain>
    </source>
</reference>
<feature type="signal peptide" evidence="2">
    <location>
        <begin position="1"/>
        <end position="22"/>
    </location>
</feature>
<dbReference type="PANTHER" id="PTHR28022">
    <property type="entry name" value="GPI MANNOSYLTRANSFERASE 2 SUBUNIT PGA1"/>
    <property type="match status" value="1"/>
</dbReference>
<accession>A0ABP0DQB7</accession>
<protein>
    <submittedName>
        <fullName evidence="3">Uncharacterized protein</fullName>
    </submittedName>
</protein>
<organism evidence="3 4">
    <name type="scientific">Sporothrix epigloea</name>
    <dbReference type="NCBI Taxonomy" id="1892477"/>
    <lineage>
        <taxon>Eukaryota</taxon>
        <taxon>Fungi</taxon>
        <taxon>Dikarya</taxon>
        <taxon>Ascomycota</taxon>
        <taxon>Pezizomycotina</taxon>
        <taxon>Sordariomycetes</taxon>
        <taxon>Sordariomycetidae</taxon>
        <taxon>Ophiostomatales</taxon>
        <taxon>Ophiostomataceae</taxon>
        <taxon>Sporothrix</taxon>
    </lineage>
</organism>
<gene>
    <name evidence="3" type="ORF">SEPCBS119000_004107</name>
</gene>
<dbReference type="EMBL" id="CAWUON010000059">
    <property type="protein sequence ID" value="CAK7270469.1"/>
    <property type="molecule type" value="Genomic_DNA"/>
</dbReference>
<keyword evidence="1" id="KW-0472">Membrane</keyword>